<dbReference type="InterPro" id="IPR051356">
    <property type="entry name" value="SOX/SOX-like_TF"/>
</dbReference>
<dbReference type="Pfam" id="PF00505">
    <property type="entry name" value="HMG_box"/>
    <property type="match status" value="1"/>
</dbReference>
<protein>
    <recommendedName>
        <fullName evidence="5">HMG box domain-containing protein</fullName>
    </recommendedName>
</protein>
<feature type="region of interest" description="Disordered" evidence="4">
    <location>
        <begin position="1"/>
        <end position="28"/>
    </location>
</feature>
<feature type="region of interest" description="Disordered" evidence="4">
    <location>
        <begin position="299"/>
        <end position="318"/>
    </location>
</feature>
<name>A0A9P7FZ47_9AGAR</name>
<dbReference type="PANTHER" id="PTHR45789">
    <property type="entry name" value="FI18025P1"/>
    <property type="match status" value="1"/>
</dbReference>
<dbReference type="GO" id="GO:0000978">
    <property type="term" value="F:RNA polymerase II cis-regulatory region sequence-specific DNA binding"/>
    <property type="evidence" value="ECO:0007669"/>
    <property type="project" value="TreeGrafter"/>
</dbReference>
<accession>A0A9P7FZ47</accession>
<dbReference type="GO" id="GO:0005634">
    <property type="term" value="C:nucleus"/>
    <property type="evidence" value="ECO:0007669"/>
    <property type="project" value="UniProtKB-UniRule"/>
</dbReference>
<evidence type="ECO:0000256" key="2">
    <source>
        <dbReference type="ARBA" id="ARBA00023242"/>
    </source>
</evidence>
<dbReference type="SMART" id="SM00398">
    <property type="entry name" value="HMG"/>
    <property type="match status" value="1"/>
</dbReference>
<feature type="compositionally biased region" description="Low complexity" evidence="4">
    <location>
        <begin position="86"/>
        <end position="98"/>
    </location>
</feature>
<dbReference type="Proteomes" id="UP000717328">
    <property type="component" value="Unassembled WGS sequence"/>
</dbReference>
<dbReference type="Gene3D" id="1.10.30.10">
    <property type="entry name" value="High mobility group box domain"/>
    <property type="match status" value="1"/>
</dbReference>
<comment type="caution">
    <text evidence="6">The sequence shown here is derived from an EMBL/GenBank/DDBJ whole genome shotgun (WGS) entry which is preliminary data.</text>
</comment>
<feature type="compositionally biased region" description="Basic residues" evidence="4">
    <location>
        <begin position="220"/>
        <end position="229"/>
    </location>
</feature>
<feature type="compositionally biased region" description="Basic and acidic residues" evidence="4">
    <location>
        <begin position="187"/>
        <end position="210"/>
    </location>
</feature>
<feature type="DNA-binding region" description="HMG box" evidence="3">
    <location>
        <begin position="103"/>
        <end position="172"/>
    </location>
</feature>
<evidence type="ECO:0000256" key="3">
    <source>
        <dbReference type="PROSITE-ProRule" id="PRU00267"/>
    </source>
</evidence>
<dbReference type="InterPro" id="IPR036910">
    <property type="entry name" value="HMG_box_dom_sf"/>
</dbReference>
<feature type="compositionally biased region" description="Polar residues" evidence="4">
    <location>
        <begin position="56"/>
        <end position="79"/>
    </location>
</feature>
<evidence type="ECO:0000313" key="7">
    <source>
        <dbReference type="Proteomes" id="UP000717328"/>
    </source>
</evidence>
<reference evidence="6" key="1">
    <citation type="submission" date="2021-02" db="EMBL/GenBank/DDBJ databases">
        <authorList>
            <person name="Nieuwenhuis M."/>
            <person name="Van De Peppel L.J.J."/>
        </authorList>
    </citation>
    <scope>NUCLEOTIDE SEQUENCE</scope>
    <source>
        <strain evidence="6">D49</strain>
    </source>
</reference>
<dbReference type="GO" id="GO:0000981">
    <property type="term" value="F:DNA-binding transcription factor activity, RNA polymerase II-specific"/>
    <property type="evidence" value="ECO:0007669"/>
    <property type="project" value="TreeGrafter"/>
</dbReference>
<dbReference type="OrthoDB" id="6247875at2759"/>
<evidence type="ECO:0000259" key="5">
    <source>
        <dbReference type="PROSITE" id="PS50118"/>
    </source>
</evidence>
<keyword evidence="2 3" id="KW-0539">Nucleus</keyword>
<dbReference type="CDD" id="cd01389">
    <property type="entry name" value="HMG-box_ROX1-like"/>
    <property type="match status" value="1"/>
</dbReference>
<dbReference type="AlphaFoldDB" id="A0A9P7FZ47"/>
<dbReference type="PROSITE" id="PS50118">
    <property type="entry name" value="HMG_BOX_2"/>
    <property type="match status" value="1"/>
</dbReference>
<reference evidence="6" key="2">
    <citation type="submission" date="2021-10" db="EMBL/GenBank/DDBJ databases">
        <title>Phylogenomics reveals ancestral predisposition of the termite-cultivated fungus Termitomyces towards a domesticated lifestyle.</title>
        <authorList>
            <person name="Auxier B."/>
            <person name="Grum-Grzhimaylo A."/>
            <person name="Cardenas M.E."/>
            <person name="Lodge J.D."/>
            <person name="Laessoe T."/>
            <person name="Pedersen O."/>
            <person name="Smith M.E."/>
            <person name="Kuyper T.W."/>
            <person name="Franco-Molano E.A."/>
            <person name="Baroni T.J."/>
            <person name="Aanen D.K."/>
        </authorList>
    </citation>
    <scope>NUCLEOTIDE SEQUENCE</scope>
    <source>
        <strain evidence="6">D49</strain>
    </source>
</reference>
<dbReference type="InterPro" id="IPR009071">
    <property type="entry name" value="HMG_box_dom"/>
</dbReference>
<keyword evidence="1 3" id="KW-0238">DNA-binding</keyword>
<keyword evidence="7" id="KW-1185">Reference proteome</keyword>
<evidence type="ECO:0000256" key="4">
    <source>
        <dbReference type="SAM" id="MobiDB-lite"/>
    </source>
</evidence>
<sequence length="478" mass="52362">MENSNPMKREECQPASYGQLDTNPLYPNHVKSEGSLFGAWEFPGSRTPAFHFQHTSMGSSLRDAPQSTPVHYYQQNVDGGTTYLGHSAHSSPSSPQKSSRAHIPRPPNAFMLYRSDFLKRGVIPAHVERRQQNLSRIAGQCWNLLPPEEKAQWQERAAQVLIEHQKCNPDYKFTPAPRGSRRSKVKGPRDGETDVVDGEDRIRQIREEYTRISGPAASPARRRRPRASNRGRDLDKEPLHRSPISQASTASLPPSVPPSPSPSLSSASSASKEASLPPFFPQYSFPHIVIPRRPSTSLGFSSATVQDPAARPGHNLIRPSSAVSETGLTSYIRDLDIVSGILALALPPFANSLFKTPTAATFPKLSSPATPASPIQTLPYAPWTPSEPTPALREAISFSECAPPLSTLSQAEKTAIGGESFLSTLYSSESFTFNLPNLSAPAEYAFSDSYLFDQYMPSSFAGGWELETSLSIHKSYSL</sequence>
<feature type="region of interest" description="Disordered" evidence="4">
    <location>
        <begin position="56"/>
        <end position="106"/>
    </location>
</feature>
<feature type="compositionally biased region" description="Low complexity" evidence="4">
    <location>
        <begin position="262"/>
        <end position="272"/>
    </location>
</feature>
<feature type="domain" description="HMG box" evidence="5">
    <location>
        <begin position="103"/>
        <end position="172"/>
    </location>
</feature>
<gene>
    <name evidence="6" type="ORF">H0H81_007911</name>
</gene>
<evidence type="ECO:0000256" key="1">
    <source>
        <dbReference type="ARBA" id="ARBA00023125"/>
    </source>
</evidence>
<feature type="region of interest" description="Disordered" evidence="4">
    <location>
        <begin position="169"/>
        <end position="272"/>
    </location>
</feature>
<dbReference type="PANTHER" id="PTHR45789:SF2">
    <property type="entry name" value="FI18025P1"/>
    <property type="match status" value="1"/>
</dbReference>
<organism evidence="6 7">
    <name type="scientific">Sphagnurus paluster</name>
    <dbReference type="NCBI Taxonomy" id="117069"/>
    <lineage>
        <taxon>Eukaryota</taxon>
        <taxon>Fungi</taxon>
        <taxon>Dikarya</taxon>
        <taxon>Basidiomycota</taxon>
        <taxon>Agaricomycotina</taxon>
        <taxon>Agaricomycetes</taxon>
        <taxon>Agaricomycetidae</taxon>
        <taxon>Agaricales</taxon>
        <taxon>Tricholomatineae</taxon>
        <taxon>Lyophyllaceae</taxon>
        <taxon>Sphagnurus</taxon>
    </lineage>
</organism>
<feature type="compositionally biased region" description="Basic and acidic residues" evidence="4">
    <location>
        <begin position="230"/>
        <end position="240"/>
    </location>
</feature>
<evidence type="ECO:0000313" key="6">
    <source>
        <dbReference type="EMBL" id="KAG5639003.1"/>
    </source>
</evidence>
<proteinExistence type="predicted"/>
<dbReference type="SUPFAM" id="SSF47095">
    <property type="entry name" value="HMG-box"/>
    <property type="match status" value="1"/>
</dbReference>
<dbReference type="EMBL" id="JABCKI010005735">
    <property type="protein sequence ID" value="KAG5639003.1"/>
    <property type="molecule type" value="Genomic_DNA"/>
</dbReference>